<evidence type="ECO:0000313" key="1">
    <source>
        <dbReference type="EMBL" id="MFB9758988.1"/>
    </source>
</evidence>
<evidence type="ECO:0008006" key="3">
    <source>
        <dbReference type="Google" id="ProtNLM"/>
    </source>
</evidence>
<dbReference type="Proteomes" id="UP001589609">
    <property type="component" value="Unassembled WGS sequence"/>
</dbReference>
<dbReference type="EMBL" id="JBHMAF010000050">
    <property type="protein sequence ID" value="MFB9758988.1"/>
    <property type="molecule type" value="Genomic_DNA"/>
</dbReference>
<keyword evidence="2" id="KW-1185">Reference proteome</keyword>
<name>A0ABV5WEF8_9BACI</name>
<evidence type="ECO:0000313" key="2">
    <source>
        <dbReference type="Proteomes" id="UP001589609"/>
    </source>
</evidence>
<sequence length="105" mass="10629">MLKGAPLWSGVVAGGISQVEDVQSYIQGERDGKYLAASTVKNVTGAAGIMAGVEYGAIAGSMILPGIGTVIGSIAGYMVGNRIGSSIGATAGNLLFNRNPEQQEQ</sequence>
<comment type="caution">
    <text evidence="1">The sequence shown here is derived from an EMBL/GenBank/DDBJ whole genome shotgun (WGS) entry which is preliminary data.</text>
</comment>
<dbReference type="RefSeq" id="WP_129729555.1">
    <property type="nucleotide sequence ID" value="NZ_JBHMAF010000050.1"/>
</dbReference>
<accession>A0ABV5WEF8</accession>
<proteinExistence type="predicted"/>
<reference evidence="1 2" key="1">
    <citation type="submission" date="2024-09" db="EMBL/GenBank/DDBJ databases">
        <authorList>
            <person name="Sun Q."/>
            <person name="Mori K."/>
        </authorList>
    </citation>
    <scope>NUCLEOTIDE SEQUENCE [LARGE SCALE GENOMIC DNA]</scope>
    <source>
        <strain evidence="1 2">JCM 11201</strain>
    </source>
</reference>
<organism evidence="1 2">
    <name type="scientific">Ectobacillus funiculus</name>
    <dbReference type="NCBI Taxonomy" id="137993"/>
    <lineage>
        <taxon>Bacteria</taxon>
        <taxon>Bacillati</taxon>
        <taxon>Bacillota</taxon>
        <taxon>Bacilli</taxon>
        <taxon>Bacillales</taxon>
        <taxon>Bacillaceae</taxon>
        <taxon>Ectobacillus</taxon>
    </lineage>
</organism>
<protein>
    <recommendedName>
        <fullName evidence="3">Glycine zipper family protein</fullName>
    </recommendedName>
</protein>
<gene>
    <name evidence="1" type="ORF">ACFFMS_11000</name>
</gene>